<protein>
    <submittedName>
        <fullName evidence="3">ADP-heptose:LPS heptosyltransferase</fullName>
    </submittedName>
</protein>
<dbReference type="PANTHER" id="PTHR30160:SF1">
    <property type="entry name" value="LIPOPOLYSACCHARIDE 1,2-N-ACETYLGLUCOSAMINETRANSFERASE-RELATED"/>
    <property type="match status" value="1"/>
</dbReference>
<evidence type="ECO:0000313" key="4">
    <source>
        <dbReference type="Proteomes" id="UP000565572"/>
    </source>
</evidence>
<dbReference type="GO" id="GO:0009244">
    <property type="term" value="P:lipopolysaccharide core region biosynthetic process"/>
    <property type="evidence" value="ECO:0007669"/>
    <property type="project" value="TreeGrafter"/>
</dbReference>
<sequence length="327" mass="33644">MSVPAVVARAQDDRPVALVLRALGLGDLLVSVPALRALRRARPEHRVVLAAPAWLGPVVDLVDAVDTLLPVAGLDEPLPEVGGGPPDLAVNLHGRGPQSHARLDALAPRHRVGHAAPGWDGPAWVEEVGERLRWLDLLRHHGLARDADDPDDPAALGLRRPSVPSPAPGAVVVHVGAAYGSRSWPAERFAAVARTLTAAGHRVVLTGSAAEQERAGAIAVAAGLPQGADLAGRTGLAELAALVADAALVVTVDTGAAHLATAYGTPSVVLFGPAPVARWGPPPGGPHVVLTDERVRRGDVFAPEPDPALLAVTVDDVLGAAERLLRA</sequence>
<keyword evidence="1" id="KW-0328">Glycosyltransferase</keyword>
<dbReference type="SUPFAM" id="SSF53756">
    <property type="entry name" value="UDP-Glycosyltransferase/glycogen phosphorylase"/>
    <property type="match status" value="1"/>
</dbReference>
<dbReference type="GO" id="GO:0005829">
    <property type="term" value="C:cytosol"/>
    <property type="evidence" value="ECO:0007669"/>
    <property type="project" value="TreeGrafter"/>
</dbReference>
<dbReference type="RefSeq" id="WP_332836598.1">
    <property type="nucleotide sequence ID" value="NZ_JACHZG010000001.1"/>
</dbReference>
<dbReference type="InterPro" id="IPR002201">
    <property type="entry name" value="Glyco_trans_9"/>
</dbReference>
<dbReference type="PANTHER" id="PTHR30160">
    <property type="entry name" value="TETRAACYLDISACCHARIDE 4'-KINASE-RELATED"/>
    <property type="match status" value="1"/>
</dbReference>
<accession>A0A7W5JS42</accession>
<dbReference type="GO" id="GO:0008713">
    <property type="term" value="F:ADP-heptose-lipopolysaccharide heptosyltransferase activity"/>
    <property type="evidence" value="ECO:0007669"/>
    <property type="project" value="TreeGrafter"/>
</dbReference>
<proteinExistence type="predicted"/>
<dbReference type="EMBL" id="JACHZG010000001">
    <property type="protein sequence ID" value="MBB3325225.1"/>
    <property type="molecule type" value="Genomic_DNA"/>
</dbReference>
<evidence type="ECO:0000256" key="2">
    <source>
        <dbReference type="ARBA" id="ARBA00022679"/>
    </source>
</evidence>
<gene>
    <name evidence="3" type="ORF">FHX39_000169</name>
</gene>
<dbReference type="Pfam" id="PF01075">
    <property type="entry name" value="Glyco_transf_9"/>
    <property type="match status" value="1"/>
</dbReference>
<evidence type="ECO:0000256" key="1">
    <source>
        <dbReference type="ARBA" id="ARBA00022676"/>
    </source>
</evidence>
<evidence type="ECO:0000313" key="3">
    <source>
        <dbReference type="EMBL" id="MBB3325225.1"/>
    </source>
</evidence>
<keyword evidence="2 3" id="KW-0808">Transferase</keyword>
<comment type="caution">
    <text evidence="3">The sequence shown here is derived from an EMBL/GenBank/DDBJ whole genome shotgun (WGS) entry which is preliminary data.</text>
</comment>
<dbReference type="CDD" id="cd03789">
    <property type="entry name" value="GT9_LPS_heptosyltransferase"/>
    <property type="match status" value="1"/>
</dbReference>
<dbReference type="AlphaFoldDB" id="A0A7W5JS42"/>
<reference evidence="3 4" key="1">
    <citation type="submission" date="2020-08" db="EMBL/GenBank/DDBJ databases">
        <title>Sequencing the genomes of 1000 actinobacteria strains.</title>
        <authorList>
            <person name="Klenk H.-P."/>
        </authorList>
    </citation>
    <scope>NUCLEOTIDE SEQUENCE [LARGE SCALE GENOMIC DNA]</scope>
    <source>
        <strain evidence="3 4">DSM 11053</strain>
    </source>
</reference>
<dbReference type="Proteomes" id="UP000565572">
    <property type="component" value="Unassembled WGS sequence"/>
</dbReference>
<dbReference type="Gene3D" id="3.40.50.2000">
    <property type="entry name" value="Glycogen Phosphorylase B"/>
    <property type="match status" value="2"/>
</dbReference>
<organism evidence="3 4">
    <name type="scientific">Microlunatus antarcticus</name>
    <dbReference type="NCBI Taxonomy" id="53388"/>
    <lineage>
        <taxon>Bacteria</taxon>
        <taxon>Bacillati</taxon>
        <taxon>Actinomycetota</taxon>
        <taxon>Actinomycetes</taxon>
        <taxon>Propionibacteriales</taxon>
        <taxon>Propionibacteriaceae</taxon>
        <taxon>Microlunatus</taxon>
    </lineage>
</organism>
<dbReference type="InterPro" id="IPR051199">
    <property type="entry name" value="LPS_LOS_Heptosyltrfase"/>
</dbReference>
<name>A0A7W5JS42_9ACTN</name>
<keyword evidence="4" id="KW-1185">Reference proteome</keyword>